<feature type="transmembrane region" description="Helical" evidence="5">
    <location>
        <begin position="33"/>
        <end position="54"/>
    </location>
</feature>
<feature type="transmembrane region" description="Helical" evidence="5">
    <location>
        <begin position="119"/>
        <end position="141"/>
    </location>
</feature>
<evidence type="ECO:0000256" key="2">
    <source>
        <dbReference type="ARBA" id="ARBA00022692"/>
    </source>
</evidence>
<feature type="transmembrane region" description="Helical" evidence="5">
    <location>
        <begin position="147"/>
        <end position="164"/>
    </location>
</feature>
<sequence length="294" mass="31625">MTSRSVLQLIVLAAIWGGSFLFMRISATVMGPAVLIELRVLFAAIALLIVSVYLKRKLPFIAHIRHFFTIGLFNTALPFLLFAYAAQTLNASTLSILNSTAAIWGAVIGLIWHRNRLNGAAILGLLIGVIGVAILVGWDAMRIEENATLPIIAGVMAACCYGIATNYAKNAPSVSAFNNAHGSMWAACLIVLPLVPFIPMREVPSSEVWTSVMLLGVLCTGIAYLLYFRLITDIGPASALSVTFLIPMFGILWGHLFLDEPIGINTIVGAILVLTGTKLVTGFSLSALVQRRKN</sequence>
<feature type="transmembrane region" description="Helical" evidence="5">
    <location>
        <begin position="92"/>
        <end position="112"/>
    </location>
</feature>
<dbReference type="RefSeq" id="WP_237486849.1">
    <property type="nucleotide sequence ID" value="NZ_CAKLCM010000003.1"/>
</dbReference>
<evidence type="ECO:0000313" key="8">
    <source>
        <dbReference type="Proteomes" id="UP000838160"/>
    </source>
</evidence>
<gene>
    <name evidence="7" type="ORF">VHP8226_03977</name>
</gene>
<organism evidence="7 8">
    <name type="scientific">Vibrio hippocampi</name>
    <dbReference type="NCBI Taxonomy" id="654686"/>
    <lineage>
        <taxon>Bacteria</taxon>
        <taxon>Pseudomonadati</taxon>
        <taxon>Pseudomonadota</taxon>
        <taxon>Gammaproteobacteria</taxon>
        <taxon>Vibrionales</taxon>
        <taxon>Vibrionaceae</taxon>
        <taxon>Vibrio</taxon>
    </lineage>
</organism>
<name>A0ABN8DQD8_9VIBR</name>
<dbReference type="SUPFAM" id="SSF103481">
    <property type="entry name" value="Multidrug resistance efflux transporter EmrE"/>
    <property type="match status" value="2"/>
</dbReference>
<evidence type="ECO:0000256" key="3">
    <source>
        <dbReference type="ARBA" id="ARBA00022989"/>
    </source>
</evidence>
<dbReference type="InterPro" id="IPR037185">
    <property type="entry name" value="EmrE-like"/>
</dbReference>
<evidence type="ECO:0000256" key="5">
    <source>
        <dbReference type="SAM" id="Phobius"/>
    </source>
</evidence>
<evidence type="ECO:0000256" key="4">
    <source>
        <dbReference type="ARBA" id="ARBA00023136"/>
    </source>
</evidence>
<feature type="transmembrane region" description="Helical" evidence="5">
    <location>
        <begin position="66"/>
        <end position="86"/>
    </location>
</feature>
<keyword evidence="2 5" id="KW-0812">Transmembrane</keyword>
<dbReference type="Proteomes" id="UP000838160">
    <property type="component" value="Unassembled WGS sequence"/>
</dbReference>
<accession>A0ABN8DQD8</accession>
<feature type="transmembrane region" description="Helical" evidence="5">
    <location>
        <begin position="239"/>
        <end position="258"/>
    </location>
</feature>
<comment type="subcellular location">
    <subcellularLocation>
        <location evidence="1">Membrane</location>
        <topology evidence="1">Multi-pass membrane protein</topology>
    </subcellularLocation>
</comment>
<comment type="caution">
    <text evidence="7">The sequence shown here is derived from an EMBL/GenBank/DDBJ whole genome shotgun (WGS) entry which is preliminary data.</text>
</comment>
<feature type="transmembrane region" description="Helical" evidence="5">
    <location>
        <begin position="264"/>
        <end position="289"/>
    </location>
</feature>
<evidence type="ECO:0000256" key="1">
    <source>
        <dbReference type="ARBA" id="ARBA00004141"/>
    </source>
</evidence>
<keyword evidence="8" id="KW-1185">Reference proteome</keyword>
<proteinExistence type="predicted"/>
<keyword evidence="3 5" id="KW-1133">Transmembrane helix</keyword>
<feature type="domain" description="EamA" evidence="6">
    <location>
        <begin position="6"/>
        <end position="136"/>
    </location>
</feature>
<evidence type="ECO:0000259" key="6">
    <source>
        <dbReference type="Pfam" id="PF00892"/>
    </source>
</evidence>
<feature type="transmembrane region" description="Helical" evidence="5">
    <location>
        <begin position="7"/>
        <end position="27"/>
    </location>
</feature>
<evidence type="ECO:0000313" key="7">
    <source>
        <dbReference type="EMBL" id="CAH0530334.1"/>
    </source>
</evidence>
<dbReference type="InterPro" id="IPR000620">
    <property type="entry name" value="EamA_dom"/>
</dbReference>
<protein>
    <recommendedName>
        <fullName evidence="6">EamA domain-containing protein</fullName>
    </recommendedName>
</protein>
<dbReference type="EMBL" id="CAKLCM010000003">
    <property type="protein sequence ID" value="CAH0530334.1"/>
    <property type="molecule type" value="Genomic_DNA"/>
</dbReference>
<reference evidence="7" key="1">
    <citation type="submission" date="2021-12" db="EMBL/GenBank/DDBJ databases">
        <authorList>
            <person name="Rodrigo-Torres L."/>
            <person name="Arahal R. D."/>
            <person name="Lucena T."/>
        </authorList>
    </citation>
    <scope>NUCLEOTIDE SEQUENCE</scope>
    <source>
        <strain evidence="7">CECT 8226</strain>
    </source>
</reference>
<dbReference type="InterPro" id="IPR050638">
    <property type="entry name" value="AA-Vitamin_Transporters"/>
</dbReference>
<feature type="domain" description="EamA" evidence="6">
    <location>
        <begin position="150"/>
        <end position="280"/>
    </location>
</feature>
<dbReference type="PANTHER" id="PTHR32322:SF9">
    <property type="entry name" value="AMINO-ACID METABOLITE EFFLUX PUMP-RELATED"/>
    <property type="match status" value="1"/>
</dbReference>
<keyword evidence="4 5" id="KW-0472">Membrane</keyword>
<dbReference type="Pfam" id="PF00892">
    <property type="entry name" value="EamA"/>
    <property type="match status" value="2"/>
</dbReference>
<dbReference type="PANTHER" id="PTHR32322">
    <property type="entry name" value="INNER MEMBRANE TRANSPORTER"/>
    <property type="match status" value="1"/>
</dbReference>
<feature type="transmembrane region" description="Helical" evidence="5">
    <location>
        <begin position="176"/>
        <end position="196"/>
    </location>
</feature>
<feature type="transmembrane region" description="Helical" evidence="5">
    <location>
        <begin position="208"/>
        <end position="227"/>
    </location>
</feature>